<dbReference type="PANTHER" id="PTHR13016:SF0">
    <property type="entry name" value="AMME SYNDROME CANDIDATE GENE 1 PROTEIN"/>
    <property type="match status" value="1"/>
</dbReference>
<dbReference type="SUPFAM" id="SSF143447">
    <property type="entry name" value="AMMECR1-like"/>
    <property type="match status" value="1"/>
</dbReference>
<dbReference type="InterPro" id="IPR002733">
    <property type="entry name" value="AMMECR1_domain"/>
</dbReference>
<comment type="caution">
    <text evidence="3">The sequence shown here is derived from an EMBL/GenBank/DDBJ whole genome shotgun (WGS) entry which is preliminary data.</text>
</comment>
<dbReference type="InterPro" id="IPR036071">
    <property type="entry name" value="AMMECR1_dom_sf"/>
</dbReference>
<dbReference type="PANTHER" id="PTHR13016">
    <property type="entry name" value="AMMECR1 HOMOLOG"/>
    <property type="match status" value="1"/>
</dbReference>
<sequence length="192" mass="21569">MVEISLTEEEKVKLLRIARESVKNAASGSKKEKADSKEASGTKITEENLKMEAGAFVSLHKKGKLRGCIGRFEAEGPLFETVERMARAASISDFRFSKVTPDEVEDLDIEISVLSPLKRIRDVSEIEVGRHGLYIIRGLSRGTLLPQVASERGWDRDTFLEQTCIKAGLDRDAWEDKKTEIYTYEALVFGEE</sequence>
<dbReference type="Proteomes" id="UP000809273">
    <property type="component" value="Unassembled WGS sequence"/>
</dbReference>
<organism evidence="3 4">
    <name type="scientific">Candidatus Zymogenus saltonus</name>
    <dbReference type="NCBI Taxonomy" id="2844893"/>
    <lineage>
        <taxon>Bacteria</taxon>
        <taxon>Deltaproteobacteria</taxon>
        <taxon>Candidatus Zymogenia</taxon>
        <taxon>Candidatus Zymogeniales</taxon>
        <taxon>Candidatus Zymogenaceae</taxon>
        <taxon>Candidatus Zymogenus</taxon>
    </lineage>
</organism>
<evidence type="ECO:0000313" key="4">
    <source>
        <dbReference type="Proteomes" id="UP000809273"/>
    </source>
</evidence>
<dbReference type="InterPro" id="IPR027485">
    <property type="entry name" value="AMMECR1_N"/>
</dbReference>
<dbReference type="EMBL" id="JAFGIX010000046">
    <property type="protein sequence ID" value="MBN1573290.1"/>
    <property type="molecule type" value="Genomic_DNA"/>
</dbReference>
<reference evidence="3" key="2">
    <citation type="submission" date="2021-01" db="EMBL/GenBank/DDBJ databases">
        <authorList>
            <person name="Hahn C.R."/>
            <person name="Youssef N.H."/>
            <person name="Elshahed M."/>
        </authorList>
    </citation>
    <scope>NUCLEOTIDE SEQUENCE</scope>
    <source>
        <strain evidence="3">Zod_Metabat.24</strain>
    </source>
</reference>
<evidence type="ECO:0000259" key="2">
    <source>
        <dbReference type="PROSITE" id="PS51112"/>
    </source>
</evidence>
<dbReference type="NCBIfam" id="TIGR04335">
    <property type="entry name" value="AmmeMemoSam_A"/>
    <property type="match status" value="1"/>
</dbReference>
<dbReference type="Pfam" id="PF01871">
    <property type="entry name" value="AMMECR1"/>
    <property type="match status" value="1"/>
</dbReference>
<dbReference type="Gene3D" id="3.30.700.20">
    <property type="entry name" value="Hypothetical protein ph0010, domain 1"/>
    <property type="match status" value="1"/>
</dbReference>
<gene>
    <name evidence="3" type="primary">amrA</name>
    <name evidence="3" type="ORF">JW984_08865</name>
</gene>
<dbReference type="AlphaFoldDB" id="A0A9D8PPX5"/>
<dbReference type="InterPro" id="IPR023473">
    <property type="entry name" value="AMMECR1"/>
</dbReference>
<dbReference type="NCBIfam" id="TIGR00296">
    <property type="entry name" value="TIGR00296 family protein"/>
    <property type="match status" value="1"/>
</dbReference>
<name>A0A9D8PPX5_9DELT</name>
<feature type="domain" description="AMMECR1" evidence="2">
    <location>
        <begin position="9"/>
        <end position="192"/>
    </location>
</feature>
<evidence type="ECO:0000313" key="3">
    <source>
        <dbReference type="EMBL" id="MBN1573290.1"/>
    </source>
</evidence>
<feature type="compositionally biased region" description="Basic and acidic residues" evidence="1">
    <location>
        <begin position="29"/>
        <end position="42"/>
    </location>
</feature>
<feature type="region of interest" description="Disordered" evidence="1">
    <location>
        <begin position="23"/>
        <end position="42"/>
    </location>
</feature>
<accession>A0A9D8PPX5</accession>
<evidence type="ECO:0000256" key="1">
    <source>
        <dbReference type="SAM" id="MobiDB-lite"/>
    </source>
</evidence>
<protein>
    <submittedName>
        <fullName evidence="3">AmmeMemoRadiSam system protein A</fullName>
    </submittedName>
</protein>
<proteinExistence type="predicted"/>
<reference evidence="3" key="1">
    <citation type="journal article" date="2021" name="Environ. Microbiol.">
        <title>Genomic characterization of three novel Desulfobacterota classes expand the metabolic and phylogenetic diversity of the phylum.</title>
        <authorList>
            <person name="Murphy C.L."/>
            <person name="Biggerstaff J."/>
            <person name="Eichhorn A."/>
            <person name="Ewing E."/>
            <person name="Shahan R."/>
            <person name="Soriano D."/>
            <person name="Stewart S."/>
            <person name="VanMol K."/>
            <person name="Walker R."/>
            <person name="Walters P."/>
            <person name="Elshahed M.S."/>
            <person name="Youssef N.H."/>
        </authorList>
    </citation>
    <scope>NUCLEOTIDE SEQUENCE</scope>
    <source>
        <strain evidence="3">Zod_Metabat.24</strain>
    </source>
</reference>
<dbReference type="PROSITE" id="PS51112">
    <property type="entry name" value="AMMECR1"/>
    <property type="match status" value="1"/>
</dbReference>
<dbReference type="Gene3D" id="3.30.1490.150">
    <property type="entry name" value="Hypothetical protein ph0010, domain 2"/>
    <property type="match status" value="1"/>
</dbReference>
<dbReference type="InterPro" id="IPR027623">
    <property type="entry name" value="AmmeMemoSam_A"/>
</dbReference>